<dbReference type="AlphaFoldDB" id="A0A2G8S621"/>
<dbReference type="InterPro" id="IPR058525">
    <property type="entry name" value="DUF8212"/>
</dbReference>
<feature type="region of interest" description="Disordered" evidence="1">
    <location>
        <begin position="641"/>
        <end position="681"/>
    </location>
</feature>
<evidence type="ECO:0000256" key="1">
    <source>
        <dbReference type="SAM" id="MobiDB-lite"/>
    </source>
</evidence>
<proteinExistence type="predicted"/>
<dbReference type="EMBL" id="AYKW01000023">
    <property type="protein sequence ID" value="PIL29187.1"/>
    <property type="molecule type" value="Genomic_DNA"/>
</dbReference>
<feature type="domain" description="DUF8212" evidence="3">
    <location>
        <begin position="229"/>
        <end position="448"/>
    </location>
</feature>
<feature type="compositionally biased region" description="Basic and acidic residues" evidence="1">
    <location>
        <begin position="663"/>
        <end position="676"/>
    </location>
</feature>
<comment type="caution">
    <text evidence="4">The sequence shown here is derived from an EMBL/GenBank/DDBJ whole genome shotgun (WGS) entry which is preliminary data.</text>
</comment>
<feature type="region of interest" description="Disordered" evidence="1">
    <location>
        <begin position="1"/>
        <end position="22"/>
    </location>
</feature>
<protein>
    <submittedName>
        <fullName evidence="4">Uncharacterized protein</fullName>
    </submittedName>
</protein>
<feature type="compositionally biased region" description="Low complexity" evidence="1">
    <location>
        <begin position="1"/>
        <end position="17"/>
    </location>
</feature>
<keyword evidence="5" id="KW-1185">Reference proteome</keyword>
<name>A0A2G8S621_9APHY</name>
<sequence length="696" mass="76499">MPAPSSPEVASPSQSQADTSPPLHVVGASFANGSLQLDSGSQSDAPARSIWDDSELSPKVRHACAIARANGFRYLWIDSCCIDKASSSELSEAINSMYAWYARAIVCYAYLADVPAGEDHGAPRSRFRKSRWFTRGWTFQELLAPRHVEFVAQDWTAIGSKHTLVSLVEGITGIDERALLHLTPLDKFSVSQRLSWASKRQTTRVEDEAYSLLGIFDINMPTLYGEGERAFRRLQEEIMRRIPDQSLFAWGDVLLTSSETPPEGTPAATNPTPPHVICYTNSSESHSLLATRSSIFGAHSGTIRAAPVGTLPSIRDHVRASRYRQIEYTPTPYGIRTQFQLIPLSQYMSPGDSDCIQYVDDEMRSWQWYLAILGCEHQDYPGHLLGKVCYIPPSASSAGSGVDFLYSGCISTGSVHSGFQYPHLLPLSPGTLARCRKHIELKTVYIPHCPANPAAAAPLDIGIMPYKALRFVLLRETRDALARRGYTATLRGPDQDQDQDRETAHGHRLELSGRQHTLAVEFQHALRCDGRAFTVAAHASIVCTPSLSAETDLGLDDGDLTQAHAQGFADARGPRQTATVYWSDESSGFLDWKAHLGPARMELCDGSGRAADSESVVLVVGLDFAGMGFYLLRVDVHGPQAPSSPDAELYEAKRPSRPPESGTAREARGRTRKDSLKGGQARLFRERMHDRGCLIV</sequence>
<organism evidence="4 5">
    <name type="scientific">Ganoderma sinense ZZ0214-1</name>
    <dbReference type="NCBI Taxonomy" id="1077348"/>
    <lineage>
        <taxon>Eukaryota</taxon>
        <taxon>Fungi</taxon>
        <taxon>Dikarya</taxon>
        <taxon>Basidiomycota</taxon>
        <taxon>Agaricomycotina</taxon>
        <taxon>Agaricomycetes</taxon>
        <taxon>Polyporales</taxon>
        <taxon>Polyporaceae</taxon>
        <taxon>Ganoderma</taxon>
    </lineage>
</organism>
<dbReference type="Proteomes" id="UP000230002">
    <property type="component" value="Unassembled WGS sequence"/>
</dbReference>
<dbReference type="InterPro" id="IPR010730">
    <property type="entry name" value="HET"/>
</dbReference>
<reference evidence="4 5" key="1">
    <citation type="journal article" date="2015" name="Sci. Rep.">
        <title>Chromosome-level genome map provides insights into diverse defense mechanisms in the medicinal fungus Ganoderma sinense.</title>
        <authorList>
            <person name="Zhu Y."/>
            <person name="Xu J."/>
            <person name="Sun C."/>
            <person name="Zhou S."/>
            <person name="Xu H."/>
            <person name="Nelson D.R."/>
            <person name="Qian J."/>
            <person name="Song J."/>
            <person name="Luo H."/>
            <person name="Xiang L."/>
            <person name="Li Y."/>
            <person name="Xu Z."/>
            <person name="Ji A."/>
            <person name="Wang L."/>
            <person name="Lu S."/>
            <person name="Hayward A."/>
            <person name="Sun W."/>
            <person name="Li X."/>
            <person name="Schwartz D.C."/>
            <person name="Wang Y."/>
            <person name="Chen S."/>
        </authorList>
    </citation>
    <scope>NUCLEOTIDE SEQUENCE [LARGE SCALE GENOMIC DNA]</scope>
    <source>
        <strain evidence="4 5">ZZ0214-1</strain>
    </source>
</reference>
<evidence type="ECO:0000259" key="2">
    <source>
        <dbReference type="Pfam" id="PF06985"/>
    </source>
</evidence>
<accession>A0A2G8S621</accession>
<dbReference type="OrthoDB" id="2749026at2759"/>
<dbReference type="STRING" id="1077348.A0A2G8S621"/>
<evidence type="ECO:0000313" key="4">
    <source>
        <dbReference type="EMBL" id="PIL29187.1"/>
    </source>
</evidence>
<dbReference type="PANTHER" id="PTHR10622:SF10">
    <property type="entry name" value="HET DOMAIN-CONTAINING PROTEIN"/>
    <property type="match status" value="1"/>
</dbReference>
<dbReference type="PANTHER" id="PTHR10622">
    <property type="entry name" value="HET DOMAIN-CONTAINING PROTEIN"/>
    <property type="match status" value="1"/>
</dbReference>
<dbReference type="Pfam" id="PF26640">
    <property type="entry name" value="DUF8212"/>
    <property type="match status" value="1"/>
</dbReference>
<evidence type="ECO:0000313" key="5">
    <source>
        <dbReference type="Proteomes" id="UP000230002"/>
    </source>
</evidence>
<feature type="domain" description="Heterokaryon incompatibility" evidence="2">
    <location>
        <begin position="52"/>
        <end position="113"/>
    </location>
</feature>
<evidence type="ECO:0000259" key="3">
    <source>
        <dbReference type="Pfam" id="PF26640"/>
    </source>
</evidence>
<gene>
    <name evidence="4" type="ORF">GSI_09236</name>
</gene>
<dbReference type="Pfam" id="PF06985">
    <property type="entry name" value="HET"/>
    <property type="match status" value="1"/>
</dbReference>